<keyword evidence="3 11" id="KW-0004">4Fe-4S</keyword>
<evidence type="ECO:0000256" key="5">
    <source>
        <dbReference type="ARBA" id="ARBA00023004"/>
    </source>
</evidence>
<dbReference type="PANTHER" id="PTHR38839">
    <property type="entry name" value="TRANSCRIPTIONAL REGULATOR WHID-RELATED"/>
    <property type="match status" value="1"/>
</dbReference>
<evidence type="ECO:0000313" key="14">
    <source>
        <dbReference type="EMBL" id="MCO1659213.1"/>
    </source>
</evidence>
<feature type="binding site" evidence="11">
    <location>
        <position position="47"/>
    </location>
    <ligand>
        <name>[4Fe-4S] cluster</name>
        <dbReference type="ChEBI" id="CHEBI:49883"/>
    </ligand>
</feature>
<evidence type="ECO:0000256" key="10">
    <source>
        <dbReference type="ARBA" id="ARBA00023163"/>
    </source>
</evidence>
<dbReference type="Proteomes" id="UP001165283">
    <property type="component" value="Unassembled WGS sequence"/>
</dbReference>
<dbReference type="InterPro" id="IPR003482">
    <property type="entry name" value="Whib"/>
</dbReference>
<evidence type="ECO:0000256" key="3">
    <source>
        <dbReference type="ARBA" id="ARBA00022485"/>
    </source>
</evidence>
<keyword evidence="5 11" id="KW-0408">Iron</keyword>
<dbReference type="HAMAP" id="MF_01479">
    <property type="entry name" value="WhiB"/>
    <property type="match status" value="1"/>
</dbReference>
<reference evidence="14" key="1">
    <citation type="submission" date="2021-04" db="EMBL/GenBank/DDBJ databases">
        <title>Pseudonocardia sp. nov., isolated from sandy soil of mangrove forest.</title>
        <authorList>
            <person name="Zan Z."/>
            <person name="Huang R."/>
            <person name="Liu W."/>
        </authorList>
    </citation>
    <scope>NUCLEOTIDE SEQUENCE</scope>
    <source>
        <strain evidence="14">S2-4</strain>
    </source>
</reference>
<sequence length="193" mass="20971">MDWRQWAECQDVDPDLFFPSSESGLAYDAQVAAAKAVCARCPVQAQCLAEALVRLPYGIAGGLTEHERRRLAHRRGRPQRVPVSEVDAEEIVRVGTGAEVAAAGRTLLAGGRAPREVARRCEVSVRTAQRWAAACRSVRTVALALMVLGLLLGGWGFVCSCECMTCALGQHCSACRTGNHHPIRAYSGRGWRR</sequence>
<feature type="binding site" evidence="11">
    <location>
        <position position="41"/>
    </location>
    <ligand>
        <name>[4Fe-4S] cluster</name>
        <dbReference type="ChEBI" id="CHEBI:49883"/>
    </ligand>
</feature>
<evidence type="ECO:0000256" key="8">
    <source>
        <dbReference type="ARBA" id="ARBA00023125"/>
    </source>
</evidence>
<dbReference type="InterPro" id="IPR034768">
    <property type="entry name" value="4FE4S_WBL"/>
</dbReference>
<evidence type="ECO:0000256" key="7">
    <source>
        <dbReference type="ARBA" id="ARBA00023015"/>
    </source>
</evidence>
<keyword evidence="8 11" id="KW-0238">DNA-binding</keyword>
<name>A0ABT1A879_9PSEU</name>
<gene>
    <name evidence="11" type="primary">whiB</name>
    <name evidence="14" type="ORF">KDL28_29490</name>
</gene>
<evidence type="ECO:0000259" key="13">
    <source>
        <dbReference type="PROSITE" id="PS51674"/>
    </source>
</evidence>
<keyword evidence="7 11" id="KW-0805">Transcription regulation</keyword>
<comment type="caution">
    <text evidence="14">The sequence shown here is derived from an EMBL/GenBank/DDBJ whole genome shotgun (WGS) entry which is preliminary data.</text>
</comment>
<comment type="cofactor">
    <cofactor evidence="11">
        <name>[4Fe-4S] cluster</name>
        <dbReference type="ChEBI" id="CHEBI:49883"/>
    </cofactor>
    <text evidence="11">Binds 1 [4Fe-4S] cluster per subunit. Following nitrosylation of the [4Fe-4S] cluster binds 1 [4Fe-8(NO)] cluster per subunit.</text>
</comment>
<keyword evidence="11" id="KW-0963">Cytoplasm</keyword>
<evidence type="ECO:0000256" key="4">
    <source>
        <dbReference type="ARBA" id="ARBA00022723"/>
    </source>
</evidence>
<dbReference type="PROSITE" id="PS51674">
    <property type="entry name" value="4FE4S_WBL"/>
    <property type="match status" value="1"/>
</dbReference>
<keyword evidence="12" id="KW-1133">Transmembrane helix</keyword>
<comment type="PTM">
    <text evidence="11">The Fe-S cluster can be nitrosylated by nitric oxide (NO).</text>
</comment>
<evidence type="ECO:0000256" key="12">
    <source>
        <dbReference type="SAM" id="Phobius"/>
    </source>
</evidence>
<keyword evidence="9 11" id="KW-1015">Disulfide bond</keyword>
<evidence type="ECO:0000256" key="9">
    <source>
        <dbReference type="ARBA" id="ARBA00023157"/>
    </source>
</evidence>
<organism evidence="14 15">
    <name type="scientific">Pseudonocardia humida</name>
    <dbReference type="NCBI Taxonomy" id="2800819"/>
    <lineage>
        <taxon>Bacteria</taxon>
        <taxon>Bacillati</taxon>
        <taxon>Actinomycetota</taxon>
        <taxon>Actinomycetes</taxon>
        <taxon>Pseudonocardiales</taxon>
        <taxon>Pseudonocardiaceae</taxon>
        <taxon>Pseudonocardia</taxon>
    </lineage>
</organism>
<keyword evidence="10 11" id="KW-0804">Transcription</keyword>
<feature type="binding site" evidence="11">
    <location>
        <position position="9"/>
    </location>
    <ligand>
        <name>[4Fe-4S] cluster</name>
        <dbReference type="ChEBI" id="CHEBI:49883"/>
    </ligand>
</feature>
<evidence type="ECO:0000256" key="1">
    <source>
        <dbReference type="ARBA" id="ARBA00004496"/>
    </source>
</evidence>
<comment type="subcellular location">
    <subcellularLocation>
        <location evidence="1 11">Cytoplasm</location>
    </subcellularLocation>
</comment>
<keyword evidence="15" id="KW-1185">Reference proteome</keyword>
<keyword evidence="6 11" id="KW-0411">Iron-sulfur</keyword>
<keyword evidence="12" id="KW-0812">Transmembrane</keyword>
<evidence type="ECO:0000256" key="6">
    <source>
        <dbReference type="ARBA" id="ARBA00023014"/>
    </source>
</evidence>
<proteinExistence type="inferred from homology"/>
<evidence type="ECO:0000313" key="15">
    <source>
        <dbReference type="Proteomes" id="UP001165283"/>
    </source>
</evidence>
<evidence type="ECO:0000256" key="2">
    <source>
        <dbReference type="ARBA" id="ARBA00006597"/>
    </source>
</evidence>
<dbReference type="EMBL" id="JAGSOV010000063">
    <property type="protein sequence ID" value="MCO1659213.1"/>
    <property type="molecule type" value="Genomic_DNA"/>
</dbReference>
<comment type="similarity">
    <text evidence="2 11">Belongs to the WhiB family.</text>
</comment>
<evidence type="ECO:0000256" key="11">
    <source>
        <dbReference type="HAMAP-Rule" id="MF_01479"/>
    </source>
</evidence>
<comment type="PTM">
    <text evidence="11">Upon Fe-S cluster removal intramolecular disulfide bonds are formed.</text>
</comment>
<feature type="transmembrane region" description="Helical" evidence="12">
    <location>
        <begin position="140"/>
        <end position="158"/>
    </location>
</feature>
<feature type="domain" description="4Fe-4S Wbl-type" evidence="13">
    <location>
        <begin position="8"/>
        <end position="70"/>
    </location>
</feature>
<comment type="function">
    <text evidence="11">Acts as a transcriptional regulator. Probably redox-responsive. The apo- but not holo-form probably binds DNA.</text>
</comment>
<keyword evidence="4 11" id="KW-0479">Metal-binding</keyword>
<accession>A0ABT1A879</accession>
<dbReference type="Pfam" id="PF02467">
    <property type="entry name" value="Whib"/>
    <property type="match status" value="1"/>
</dbReference>
<protein>
    <recommendedName>
        <fullName evidence="11">Transcriptional regulator WhiB</fullName>
    </recommendedName>
</protein>
<keyword evidence="12" id="KW-0472">Membrane</keyword>
<feature type="binding site" evidence="11">
    <location>
        <position position="38"/>
    </location>
    <ligand>
        <name>[4Fe-4S] cluster</name>
        <dbReference type="ChEBI" id="CHEBI:49883"/>
    </ligand>
</feature>